<protein>
    <submittedName>
        <fullName evidence="2">Uncharacterized protein</fullName>
    </submittedName>
</protein>
<feature type="region of interest" description="Disordered" evidence="1">
    <location>
        <begin position="16"/>
        <end position="41"/>
    </location>
</feature>
<feature type="compositionally biased region" description="Polar residues" evidence="1">
    <location>
        <begin position="16"/>
        <end position="25"/>
    </location>
</feature>
<proteinExistence type="predicted"/>
<dbReference type="AlphaFoldDB" id="A0A484K5U9"/>
<sequence>MAGLNCYLSVTATATPISQRSSSSDQPPEQKQLKLKLPKNKPAKLSAVVAPAEYGGAPPTTNPRNYSGVDDDPLTSDDYIWNRNFVGRMKMLIHRSRILLNMDPVFLLILQRSELFYLFESSYMGNW</sequence>
<evidence type="ECO:0000313" key="3">
    <source>
        <dbReference type="Proteomes" id="UP000595140"/>
    </source>
</evidence>
<reference evidence="2 3" key="1">
    <citation type="submission" date="2018-04" db="EMBL/GenBank/DDBJ databases">
        <authorList>
            <person name="Vogel A."/>
        </authorList>
    </citation>
    <scope>NUCLEOTIDE SEQUENCE [LARGE SCALE GENOMIC DNA]</scope>
</reference>
<dbReference type="EMBL" id="OOIL02000002">
    <property type="protein sequence ID" value="VFQ59124.1"/>
    <property type="molecule type" value="Genomic_DNA"/>
</dbReference>
<evidence type="ECO:0000256" key="1">
    <source>
        <dbReference type="SAM" id="MobiDB-lite"/>
    </source>
</evidence>
<dbReference type="OrthoDB" id="3700at2759"/>
<accession>A0A484K5U9</accession>
<name>A0A484K5U9_9ASTE</name>
<keyword evidence="3" id="KW-1185">Reference proteome</keyword>
<organism evidence="2 3">
    <name type="scientific">Cuscuta campestris</name>
    <dbReference type="NCBI Taxonomy" id="132261"/>
    <lineage>
        <taxon>Eukaryota</taxon>
        <taxon>Viridiplantae</taxon>
        <taxon>Streptophyta</taxon>
        <taxon>Embryophyta</taxon>
        <taxon>Tracheophyta</taxon>
        <taxon>Spermatophyta</taxon>
        <taxon>Magnoliopsida</taxon>
        <taxon>eudicotyledons</taxon>
        <taxon>Gunneridae</taxon>
        <taxon>Pentapetalae</taxon>
        <taxon>asterids</taxon>
        <taxon>lamiids</taxon>
        <taxon>Solanales</taxon>
        <taxon>Convolvulaceae</taxon>
        <taxon>Cuscuteae</taxon>
        <taxon>Cuscuta</taxon>
        <taxon>Cuscuta subgen. Grammica</taxon>
        <taxon>Cuscuta sect. Cleistogrammica</taxon>
    </lineage>
</organism>
<evidence type="ECO:0000313" key="2">
    <source>
        <dbReference type="EMBL" id="VFQ59124.1"/>
    </source>
</evidence>
<dbReference type="Proteomes" id="UP000595140">
    <property type="component" value="Unassembled WGS sequence"/>
</dbReference>
<gene>
    <name evidence="2" type="ORF">CCAM_LOCUS900</name>
</gene>